<dbReference type="PANTHER" id="PTHR47660:SF7">
    <property type="entry name" value="TRANSCRIPTION FACTOR WITH C2H2 AND ZN(2)-CYS(6) DNA BINDING DOMAIN (EUROFUNG)"/>
    <property type="match status" value="1"/>
</dbReference>
<keyword evidence="2" id="KW-0862">Zinc</keyword>
<dbReference type="InterPro" id="IPR036236">
    <property type="entry name" value="Znf_C2H2_sf"/>
</dbReference>
<dbReference type="Pfam" id="PF04082">
    <property type="entry name" value="Fungal_trans"/>
    <property type="match status" value="1"/>
</dbReference>
<dbReference type="GO" id="GO:0008270">
    <property type="term" value="F:zinc ion binding"/>
    <property type="evidence" value="ECO:0007669"/>
    <property type="project" value="UniProtKB-KW"/>
</dbReference>
<sequence>MSSQSTIGSALSSFRCVYPGCRSSYQRREHLNRHLTRHNQDQRFCCPHCTSTLARSDLLRRHVRNYHPDRRPPPSRTQKACSNCHVRKERCDGGSPCGRCERRGVACSRLSPEIPQEDRNTPETHELLTTDLVASMSNASRWVGQDFIDIYFNDFHPVWPFLHRGTFNLPKEPCILLQSMLMIGLWIKGDREARNTAMNLHQRLLSAIQVQKDQWYVAESTQPRNNNNKPWPMATYQSILLQLIFALLAAKQETMFDLNLRCPLSSSAYELLTSLVATCRRLGLFSYPNMLAQHDPTAPVALVWVSVEETKRFGLALYKLCRACSQTSTDRTGSTSGLLTLADLDFCIPDSDERWNASSDVAAEGGRLMGLQQACRDNRSPSSWISHASVHLHDARVNLDWI</sequence>
<dbReference type="PROSITE" id="PS50157">
    <property type="entry name" value="ZINC_FINGER_C2H2_2"/>
    <property type="match status" value="2"/>
</dbReference>
<dbReference type="InterPro" id="IPR007219">
    <property type="entry name" value="XnlR_reg_dom"/>
</dbReference>
<dbReference type="AlphaFoldDB" id="A0A395HXG6"/>
<evidence type="ECO:0000256" key="7">
    <source>
        <dbReference type="PROSITE-ProRule" id="PRU00042"/>
    </source>
</evidence>
<proteinExistence type="predicted"/>
<name>A0A395HXG6_ASPHC</name>
<protein>
    <submittedName>
        <fullName evidence="10">C6 and C2H2 transcription factor</fullName>
    </submittedName>
</protein>
<organism evidence="10 11">
    <name type="scientific">Aspergillus homomorphus (strain CBS 101889)</name>
    <dbReference type="NCBI Taxonomy" id="1450537"/>
    <lineage>
        <taxon>Eukaryota</taxon>
        <taxon>Fungi</taxon>
        <taxon>Dikarya</taxon>
        <taxon>Ascomycota</taxon>
        <taxon>Pezizomycotina</taxon>
        <taxon>Eurotiomycetes</taxon>
        <taxon>Eurotiomycetidae</taxon>
        <taxon>Eurotiales</taxon>
        <taxon>Aspergillaceae</taxon>
        <taxon>Aspergillus</taxon>
        <taxon>Aspergillus subgen. Circumdati</taxon>
    </lineage>
</organism>
<reference evidence="10 11" key="1">
    <citation type="submission" date="2018-02" db="EMBL/GenBank/DDBJ databases">
        <title>The genomes of Aspergillus section Nigri reveals drivers in fungal speciation.</title>
        <authorList>
            <consortium name="DOE Joint Genome Institute"/>
            <person name="Vesth T.C."/>
            <person name="Nybo J."/>
            <person name="Theobald S."/>
            <person name="Brandl J."/>
            <person name="Frisvad J.C."/>
            <person name="Nielsen K.F."/>
            <person name="Lyhne E.K."/>
            <person name="Kogle M.E."/>
            <person name="Kuo A."/>
            <person name="Riley R."/>
            <person name="Clum A."/>
            <person name="Nolan M."/>
            <person name="Lipzen A."/>
            <person name="Salamov A."/>
            <person name="Henrissat B."/>
            <person name="Wiebenga A."/>
            <person name="De vries R.P."/>
            <person name="Grigoriev I.V."/>
            <person name="Mortensen U.H."/>
            <person name="Andersen M.R."/>
            <person name="Baker S.E."/>
        </authorList>
    </citation>
    <scope>NUCLEOTIDE SEQUENCE [LARGE SCALE GENOMIC DNA]</scope>
    <source>
        <strain evidence="10 11">CBS 101889</strain>
    </source>
</reference>
<dbReference type="Gene3D" id="3.30.160.60">
    <property type="entry name" value="Classic Zinc Finger"/>
    <property type="match status" value="1"/>
</dbReference>
<keyword evidence="7" id="KW-0863">Zinc-finger</keyword>
<dbReference type="GO" id="GO:0003677">
    <property type="term" value="F:DNA binding"/>
    <property type="evidence" value="ECO:0007669"/>
    <property type="project" value="UniProtKB-KW"/>
</dbReference>
<feature type="domain" description="C2H2-type" evidence="9">
    <location>
        <begin position="44"/>
        <end position="72"/>
    </location>
</feature>
<dbReference type="PANTHER" id="PTHR47660">
    <property type="entry name" value="TRANSCRIPTION FACTOR WITH C2H2 AND ZN(2)-CYS(6) DNA BINDING DOMAIN (EUROFUNG)-RELATED-RELATED"/>
    <property type="match status" value="1"/>
</dbReference>
<evidence type="ECO:0000256" key="4">
    <source>
        <dbReference type="ARBA" id="ARBA00023125"/>
    </source>
</evidence>
<keyword evidence="1" id="KW-0479">Metal-binding</keyword>
<dbReference type="STRING" id="1450537.A0A395HXG6"/>
<dbReference type="SMART" id="SM00066">
    <property type="entry name" value="GAL4"/>
    <property type="match status" value="1"/>
</dbReference>
<dbReference type="VEuPathDB" id="FungiDB:BO97DRAFT_454582"/>
<dbReference type="EMBL" id="KZ824291">
    <property type="protein sequence ID" value="RAL10934.1"/>
    <property type="molecule type" value="Genomic_DNA"/>
</dbReference>
<dbReference type="OrthoDB" id="10261408at2759"/>
<dbReference type="SMART" id="SM00355">
    <property type="entry name" value="ZnF_C2H2"/>
    <property type="match status" value="2"/>
</dbReference>
<keyword evidence="11" id="KW-1185">Reference proteome</keyword>
<dbReference type="GeneID" id="37203402"/>
<dbReference type="Gene3D" id="4.10.240.10">
    <property type="entry name" value="Zn(2)-C6 fungal-type DNA-binding domain"/>
    <property type="match status" value="1"/>
</dbReference>
<feature type="domain" description="Zn(2)-C6 fungal-type" evidence="8">
    <location>
        <begin position="80"/>
        <end position="109"/>
    </location>
</feature>
<evidence type="ECO:0000256" key="3">
    <source>
        <dbReference type="ARBA" id="ARBA00023015"/>
    </source>
</evidence>
<dbReference type="GO" id="GO:0009893">
    <property type="term" value="P:positive regulation of metabolic process"/>
    <property type="evidence" value="ECO:0007669"/>
    <property type="project" value="UniProtKB-ARBA"/>
</dbReference>
<dbReference type="InterPro" id="IPR001138">
    <property type="entry name" value="Zn2Cys6_DnaBD"/>
</dbReference>
<evidence type="ECO:0000256" key="2">
    <source>
        <dbReference type="ARBA" id="ARBA00022833"/>
    </source>
</evidence>
<accession>A0A395HXG6</accession>
<keyword evidence="3" id="KW-0805">Transcription regulation</keyword>
<dbReference type="PROSITE" id="PS00463">
    <property type="entry name" value="ZN2_CY6_FUNGAL_1"/>
    <property type="match status" value="1"/>
</dbReference>
<dbReference type="CDD" id="cd00067">
    <property type="entry name" value="GAL4"/>
    <property type="match status" value="1"/>
</dbReference>
<keyword evidence="6" id="KW-0539">Nucleus</keyword>
<dbReference type="PROSITE" id="PS00028">
    <property type="entry name" value="ZINC_FINGER_C2H2_1"/>
    <property type="match status" value="2"/>
</dbReference>
<dbReference type="InterPro" id="IPR013087">
    <property type="entry name" value="Znf_C2H2_type"/>
</dbReference>
<dbReference type="InterPro" id="IPR036864">
    <property type="entry name" value="Zn2-C6_fun-type_DNA-bd_sf"/>
</dbReference>
<dbReference type="RefSeq" id="XP_025550088.1">
    <property type="nucleotide sequence ID" value="XM_025699113.1"/>
</dbReference>
<dbReference type="SUPFAM" id="SSF57701">
    <property type="entry name" value="Zn2/Cys6 DNA-binding domain"/>
    <property type="match status" value="1"/>
</dbReference>
<dbReference type="Pfam" id="PF00172">
    <property type="entry name" value="Zn_clus"/>
    <property type="match status" value="1"/>
</dbReference>
<feature type="domain" description="C2H2-type" evidence="9">
    <location>
        <begin position="14"/>
        <end position="43"/>
    </location>
</feature>
<dbReference type="GO" id="GO:0006351">
    <property type="term" value="P:DNA-templated transcription"/>
    <property type="evidence" value="ECO:0007669"/>
    <property type="project" value="InterPro"/>
</dbReference>
<dbReference type="GO" id="GO:0000981">
    <property type="term" value="F:DNA-binding transcription factor activity, RNA polymerase II-specific"/>
    <property type="evidence" value="ECO:0007669"/>
    <property type="project" value="InterPro"/>
</dbReference>
<keyword evidence="5" id="KW-0804">Transcription</keyword>
<evidence type="ECO:0000256" key="1">
    <source>
        <dbReference type="ARBA" id="ARBA00022723"/>
    </source>
</evidence>
<dbReference type="Proteomes" id="UP000248961">
    <property type="component" value="Unassembled WGS sequence"/>
</dbReference>
<evidence type="ECO:0000313" key="10">
    <source>
        <dbReference type="EMBL" id="RAL10934.1"/>
    </source>
</evidence>
<gene>
    <name evidence="10" type="ORF">BO97DRAFT_454582</name>
</gene>
<dbReference type="CDD" id="cd12148">
    <property type="entry name" value="fungal_TF_MHR"/>
    <property type="match status" value="1"/>
</dbReference>
<evidence type="ECO:0000259" key="8">
    <source>
        <dbReference type="PROSITE" id="PS50048"/>
    </source>
</evidence>
<dbReference type="PROSITE" id="PS50048">
    <property type="entry name" value="ZN2_CY6_FUNGAL_2"/>
    <property type="match status" value="1"/>
</dbReference>
<dbReference type="SUPFAM" id="SSF57667">
    <property type="entry name" value="beta-beta-alpha zinc fingers"/>
    <property type="match status" value="1"/>
</dbReference>
<keyword evidence="4" id="KW-0238">DNA-binding</keyword>
<evidence type="ECO:0000256" key="6">
    <source>
        <dbReference type="ARBA" id="ARBA00023242"/>
    </source>
</evidence>
<evidence type="ECO:0000256" key="5">
    <source>
        <dbReference type="ARBA" id="ARBA00023163"/>
    </source>
</evidence>
<evidence type="ECO:0000313" key="11">
    <source>
        <dbReference type="Proteomes" id="UP000248961"/>
    </source>
</evidence>
<evidence type="ECO:0000259" key="9">
    <source>
        <dbReference type="PROSITE" id="PS50157"/>
    </source>
</evidence>